<organism evidence="2 3">
    <name type="scientific">Triparma columacea</name>
    <dbReference type="NCBI Taxonomy" id="722753"/>
    <lineage>
        <taxon>Eukaryota</taxon>
        <taxon>Sar</taxon>
        <taxon>Stramenopiles</taxon>
        <taxon>Ochrophyta</taxon>
        <taxon>Bolidophyceae</taxon>
        <taxon>Parmales</taxon>
        <taxon>Triparmaceae</taxon>
        <taxon>Triparma</taxon>
    </lineage>
</organism>
<accession>A0A9W7L3X4</accession>
<dbReference type="AlphaFoldDB" id="A0A9W7L3X4"/>
<feature type="transmembrane region" description="Helical" evidence="1">
    <location>
        <begin position="326"/>
        <end position="347"/>
    </location>
</feature>
<keyword evidence="3" id="KW-1185">Reference proteome</keyword>
<keyword evidence="1" id="KW-0812">Transmembrane</keyword>
<keyword evidence="1" id="KW-0472">Membrane</keyword>
<keyword evidence="1" id="KW-1133">Transmembrane helix</keyword>
<sequence>MYTLLKQLLKPLLTLFILSIPSLIVLQATLQIPSWSWVSIDDYENYVVSPFNPPHSPSLISVLLKLRSGKGSVIMGVYEPIGLILRHLQVRVSCPDTVSIPAPPPHHCGCQCRLTVANVFLHLLCTTAVFLWARGRGGRGELAGPLAAAVGWGSRSTRLEVIGWKSCTGYLYGTLFALLFLRECGGGRKGWGGGILRGGLYAAAVGCKGAFLTVPVMGWVLLGWAKGMEGGTGGGAVGGVVRGAVREGWKGMAVSTVAMVGFAGGMRWVDNREEGGEIVEEDRGGTEHVGFNIGRALGLYGLGEAGFGRVDRPLQMHFHDEEMERVGEVLCWCVLVILVVGCSWVTLNGRRYPVASKVSCCLVMYAVALLPPIVSTCLGPEFRHGPPLLTAARYGYFATIMLWTGFSVAVERWGGKGWRVGGICVLAVAVGWEGVERIGLGLRAWTNDLEQHKWAMEGVGVAARTMSMSSAGVVMATLRGRVPNVGEQSRRVADLMETAARWEEREVELCGEEGGDRMRDYHEKQAAAWYAKSAMFWQREEEWGKAVEGYLKARRRGGKEEDVAMWTGGLATVLWRCECECGGEGKEKEEGGCEEKVRRLFIEAKEMDKNFVENEVARMVMGRREGL</sequence>
<dbReference type="Proteomes" id="UP001165065">
    <property type="component" value="Unassembled WGS sequence"/>
</dbReference>
<dbReference type="EMBL" id="BRYA01000702">
    <property type="protein sequence ID" value="GMI30298.1"/>
    <property type="molecule type" value="Genomic_DNA"/>
</dbReference>
<evidence type="ECO:0000256" key="1">
    <source>
        <dbReference type="SAM" id="Phobius"/>
    </source>
</evidence>
<feature type="transmembrane region" description="Helical" evidence="1">
    <location>
        <begin position="12"/>
        <end position="30"/>
    </location>
</feature>
<comment type="caution">
    <text evidence="2">The sequence shown here is derived from an EMBL/GenBank/DDBJ whole genome shotgun (WGS) entry which is preliminary data.</text>
</comment>
<protein>
    <submittedName>
        <fullName evidence="2">Uncharacterized protein</fullName>
    </submittedName>
</protein>
<name>A0A9W7L3X4_9STRA</name>
<feature type="transmembrane region" description="Helical" evidence="1">
    <location>
        <begin position="394"/>
        <end position="410"/>
    </location>
</feature>
<evidence type="ECO:0000313" key="2">
    <source>
        <dbReference type="EMBL" id="GMI30298.1"/>
    </source>
</evidence>
<reference evidence="3" key="1">
    <citation type="journal article" date="2023" name="Commun. Biol.">
        <title>Genome analysis of Parmales, the sister group of diatoms, reveals the evolutionary specialization of diatoms from phago-mixotrophs to photoautotrophs.</title>
        <authorList>
            <person name="Ban H."/>
            <person name="Sato S."/>
            <person name="Yoshikawa S."/>
            <person name="Yamada K."/>
            <person name="Nakamura Y."/>
            <person name="Ichinomiya M."/>
            <person name="Sato N."/>
            <person name="Blanc-Mathieu R."/>
            <person name="Endo H."/>
            <person name="Kuwata A."/>
            <person name="Ogata H."/>
        </authorList>
    </citation>
    <scope>NUCLEOTIDE SEQUENCE [LARGE SCALE GENOMIC DNA]</scope>
</reference>
<feature type="transmembrane region" description="Helical" evidence="1">
    <location>
        <begin position="354"/>
        <end position="374"/>
    </location>
</feature>
<evidence type="ECO:0000313" key="3">
    <source>
        <dbReference type="Proteomes" id="UP001165065"/>
    </source>
</evidence>
<proteinExistence type="predicted"/>
<gene>
    <name evidence="2" type="ORF">TrCOL_g5533</name>
</gene>
<feature type="transmembrane region" description="Helical" evidence="1">
    <location>
        <begin position="201"/>
        <end position="222"/>
    </location>
</feature>